<protein>
    <submittedName>
        <fullName evidence="3">Uncharacterized protein</fullName>
    </submittedName>
</protein>
<keyword evidence="1" id="KW-1133">Transmembrane helix</keyword>
<dbReference type="RefSeq" id="WP_226660175.1">
    <property type="nucleotide sequence ID" value="NZ_BNDZ01000003.1"/>
</dbReference>
<dbReference type="EMBL" id="BNDZ01000003">
    <property type="protein sequence ID" value="GHI43865.1"/>
    <property type="molecule type" value="Genomic_DNA"/>
</dbReference>
<dbReference type="EMBL" id="BNDZ01000006">
    <property type="protein sequence ID" value="GHI50152.1"/>
    <property type="molecule type" value="Genomic_DNA"/>
</dbReference>
<dbReference type="InterPro" id="IPR046179">
    <property type="entry name" value="DUF6188"/>
</dbReference>
<sequence>MPPGRCGESPRRAGRARVTRTAFDCQVRISFTDHDPDGRVRLDGEFAIETPITVTNAAGTQAVLFPGTGTALAPLLGLFTKAVTEAEVTGLGTLSPGFDDGTRLCIEPDPDYESWTLTGSGLEPVLVGPGGETDRQHRPLPLRCNDPWNPPFVYSPLVATVLGGLYALSFIMGFALRRRGHHSVHYSVYCALGGALDKSMAGF</sequence>
<comment type="caution">
    <text evidence="3">The sequence shown here is derived from an EMBL/GenBank/DDBJ whole genome shotgun (WGS) entry which is preliminary data.</text>
</comment>
<organism evidence="3 5">
    <name type="scientific">Streptomyces albidoflavus</name>
    <dbReference type="NCBI Taxonomy" id="1886"/>
    <lineage>
        <taxon>Bacteria</taxon>
        <taxon>Bacillati</taxon>
        <taxon>Actinomycetota</taxon>
        <taxon>Actinomycetes</taxon>
        <taxon>Kitasatosporales</taxon>
        <taxon>Streptomycetaceae</taxon>
        <taxon>Streptomyces</taxon>
        <taxon>Streptomyces albidoflavus group</taxon>
    </lineage>
</organism>
<evidence type="ECO:0000313" key="2">
    <source>
        <dbReference type="EMBL" id="GHI43865.1"/>
    </source>
</evidence>
<accession>A0AA37C462</accession>
<proteinExistence type="predicted"/>
<evidence type="ECO:0000313" key="3">
    <source>
        <dbReference type="EMBL" id="GHI50130.1"/>
    </source>
</evidence>
<gene>
    <name evidence="2" type="ORF">ScoT_00390</name>
    <name evidence="3" type="ORF">ScoT_63040</name>
    <name evidence="4" type="ORF">ScoT_63260</name>
</gene>
<name>A0AA37C462_9ACTN</name>
<dbReference type="Pfam" id="PF19686">
    <property type="entry name" value="DUF6188"/>
    <property type="match status" value="1"/>
</dbReference>
<keyword evidence="1" id="KW-0812">Transmembrane</keyword>
<feature type="transmembrane region" description="Helical" evidence="1">
    <location>
        <begin position="152"/>
        <end position="176"/>
    </location>
</feature>
<dbReference type="Proteomes" id="UP001051844">
    <property type="component" value="Unassembled WGS sequence"/>
</dbReference>
<reference evidence="3" key="1">
    <citation type="submission" date="2022-09" db="EMBL/GenBank/DDBJ databases">
        <title>Whole genome shotgun sequence of Streptomyces albidoflavus NBRC 12854.</title>
        <authorList>
            <person name="Komaki H."/>
            <person name="Tamura T."/>
        </authorList>
    </citation>
    <scope>NUCLEOTIDE SEQUENCE</scope>
    <source>
        <strain evidence="3">NBRC 12854</strain>
    </source>
</reference>
<evidence type="ECO:0000313" key="5">
    <source>
        <dbReference type="Proteomes" id="UP001051844"/>
    </source>
</evidence>
<dbReference type="EMBL" id="BNDZ01000005">
    <property type="protein sequence ID" value="GHI50130.1"/>
    <property type="molecule type" value="Genomic_DNA"/>
</dbReference>
<evidence type="ECO:0000256" key="1">
    <source>
        <dbReference type="SAM" id="Phobius"/>
    </source>
</evidence>
<dbReference type="AlphaFoldDB" id="A0AA37C462"/>
<keyword evidence="1" id="KW-0472">Membrane</keyword>
<evidence type="ECO:0000313" key="4">
    <source>
        <dbReference type="EMBL" id="GHI50152.1"/>
    </source>
</evidence>